<keyword evidence="3" id="KW-0268">Exocytosis</keyword>
<accession>A0A9P0JCT0</accession>
<comment type="subcellular location">
    <subcellularLocation>
        <location evidence="2">Cytoplasm</location>
    </subcellularLocation>
    <subcellularLocation>
        <location evidence="1">Endosome</location>
    </subcellularLocation>
</comment>
<evidence type="ECO:0000259" key="6">
    <source>
        <dbReference type="PROSITE" id="PS51258"/>
    </source>
</evidence>
<gene>
    <name evidence="8" type="ORF">CHIRRI_LOCUS14622</name>
</gene>
<dbReference type="InterPro" id="IPR014772">
    <property type="entry name" value="Munc13_dom-2"/>
</dbReference>
<dbReference type="Gene3D" id="1.10.357.50">
    <property type="match status" value="1"/>
</dbReference>
<dbReference type="Proteomes" id="UP001153620">
    <property type="component" value="Chromosome 4"/>
</dbReference>
<name>A0A9P0JCT0_9DIPT</name>
<evidence type="ECO:0000256" key="1">
    <source>
        <dbReference type="ARBA" id="ARBA00004177"/>
    </source>
</evidence>
<keyword evidence="5" id="KW-0967">Endosome</keyword>
<dbReference type="SUPFAM" id="SSF49562">
    <property type="entry name" value="C2 domain (Calcium/lipid-binding domain, CaLB)"/>
    <property type="match status" value="1"/>
</dbReference>
<protein>
    <submittedName>
        <fullName evidence="8">Uncharacterized protein</fullName>
    </submittedName>
</protein>
<feature type="domain" description="MHD2" evidence="7">
    <location>
        <begin position="650"/>
        <end position="761"/>
    </location>
</feature>
<reference evidence="8" key="1">
    <citation type="submission" date="2022-01" db="EMBL/GenBank/DDBJ databases">
        <authorList>
            <person name="King R."/>
        </authorList>
    </citation>
    <scope>NUCLEOTIDE SEQUENCE</scope>
</reference>
<evidence type="ECO:0000256" key="3">
    <source>
        <dbReference type="ARBA" id="ARBA00022483"/>
    </source>
</evidence>
<keyword evidence="9" id="KW-1185">Reference proteome</keyword>
<dbReference type="InterPro" id="IPR052095">
    <property type="entry name" value="UNC-13_domain"/>
</dbReference>
<dbReference type="PANTHER" id="PTHR45999">
    <property type="entry name" value="UNC-13-4A, ISOFORM B"/>
    <property type="match status" value="1"/>
</dbReference>
<dbReference type="InterPro" id="IPR014770">
    <property type="entry name" value="Munc13_1"/>
</dbReference>
<dbReference type="AlphaFoldDB" id="A0A9P0JCT0"/>
<feature type="domain" description="MHD1" evidence="6">
    <location>
        <begin position="434"/>
        <end position="553"/>
    </location>
</feature>
<sequence>MYSIKKGLPQTDRIYEEIIYLVNNDDSKFTNSSTSEFNEHQIPILRQNALDYIEQAFKVSDNQHIEVSKDVATKKFSNNTETFNENAIEMKAFSDNPYNLSPGASMVGNIVGHASLVRTLLKHELHRLNVPNLQWTKFELLPKVLISIHAEYYKINEINACFAKWNAYSDINISHSISFDAFNKLLDILVEENENDEKDKKNGKGKFKKAFQKINPFKKKKKTDATDGIVGDQLNTNDVEIEKLFCESKRILLNSFLQFMKNIHDSDADTGQKQGEFVEAQNGIKVNSFNKMLQIINRLERIYLTDGVSKVLSNKIEFYKLMIKNFEIGIVEHLDKNINKDLLNQFDVNEQKLSELIRVVKLAIEHREKFVACFDQNFDSFSDISISKRMYEIYDIQFTALIKPIVLEICKSKCCNDSDDDFIQKEEAVIKKLFELYRELEMFVNYGKQHFVDNKFGTSQFYSWFAPGVDKFFKFFAFHAKTRIIKSIESDLLKPDSDTGKMSSSVIDTMQTIFSIKRNWDVLIGLTKTKEANMLKRIVEQFCSFSKIYLETFLDKSRKSLESKNLESLQVPTELSILVANFNYFVVNFKELIDELTKDKAIDQNIINKQIDNTQLNLKIMIHKFIDFAIQKLSPMIKEAIYEDIDENQTTLGRSLFNRIEQMLMIFLDEFKEREFKKSRLILWQNVVKALEQSAQNGLKTKMSSKFFTNLQKVFEDSKAAFKYNSDTNFIEDIQTTRKVKNLDRLLQRNRFSISELICQYYASRHESQQKFKDDGVNLYGNLTVKCFIYQNVLTIEIKKPENLAPIDDDGIRNPYVKILMIPKDKFPNPRKIKWQNKNNGNIMSSRRNITLKKDVNINESYIHFKVKDEESLLLMFRSFCASLNCFECRSPEERNSRFLGEAFISFKDIPEVNQGNDTQDIELTLTKLQSCGKIELTLFLVECYT</sequence>
<dbReference type="EMBL" id="OU895880">
    <property type="protein sequence ID" value="CAH1735346.1"/>
    <property type="molecule type" value="Genomic_DNA"/>
</dbReference>
<dbReference type="PANTHER" id="PTHR45999:SF4">
    <property type="entry name" value="UNC-13-4A, ISOFORM B"/>
    <property type="match status" value="1"/>
</dbReference>
<dbReference type="GO" id="GO:0006887">
    <property type="term" value="P:exocytosis"/>
    <property type="evidence" value="ECO:0007669"/>
    <property type="project" value="UniProtKB-KW"/>
</dbReference>
<dbReference type="GO" id="GO:0099503">
    <property type="term" value="C:secretory vesicle"/>
    <property type="evidence" value="ECO:0007669"/>
    <property type="project" value="TreeGrafter"/>
</dbReference>
<dbReference type="PROSITE" id="PS51259">
    <property type="entry name" value="MHD2"/>
    <property type="match status" value="1"/>
</dbReference>
<evidence type="ECO:0000256" key="5">
    <source>
        <dbReference type="ARBA" id="ARBA00022753"/>
    </source>
</evidence>
<evidence type="ECO:0000256" key="2">
    <source>
        <dbReference type="ARBA" id="ARBA00004496"/>
    </source>
</evidence>
<proteinExistence type="predicted"/>
<evidence type="ECO:0000256" key="4">
    <source>
        <dbReference type="ARBA" id="ARBA00022490"/>
    </source>
</evidence>
<dbReference type="InterPro" id="IPR035892">
    <property type="entry name" value="C2_domain_sf"/>
</dbReference>
<dbReference type="GO" id="GO:0005768">
    <property type="term" value="C:endosome"/>
    <property type="evidence" value="ECO:0007669"/>
    <property type="project" value="UniProtKB-SubCell"/>
</dbReference>
<keyword evidence="4" id="KW-0963">Cytoplasm</keyword>
<organism evidence="8 9">
    <name type="scientific">Chironomus riparius</name>
    <dbReference type="NCBI Taxonomy" id="315576"/>
    <lineage>
        <taxon>Eukaryota</taxon>
        <taxon>Metazoa</taxon>
        <taxon>Ecdysozoa</taxon>
        <taxon>Arthropoda</taxon>
        <taxon>Hexapoda</taxon>
        <taxon>Insecta</taxon>
        <taxon>Pterygota</taxon>
        <taxon>Neoptera</taxon>
        <taxon>Endopterygota</taxon>
        <taxon>Diptera</taxon>
        <taxon>Nematocera</taxon>
        <taxon>Chironomoidea</taxon>
        <taxon>Chironomidae</taxon>
        <taxon>Chironominae</taxon>
        <taxon>Chironomus</taxon>
    </lineage>
</organism>
<reference evidence="8" key="2">
    <citation type="submission" date="2022-10" db="EMBL/GenBank/DDBJ databases">
        <authorList>
            <consortium name="ENA_rothamsted_submissions"/>
            <consortium name="culmorum"/>
            <person name="King R."/>
        </authorList>
    </citation>
    <scope>NUCLEOTIDE SEQUENCE</scope>
</reference>
<dbReference type="PROSITE" id="PS51258">
    <property type="entry name" value="MHD1"/>
    <property type="match status" value="1"/>
</dbReference>
<dbReference type="Gene3D" id="2.60.40.150">
    <property type="entry name" value="C2 domain"/>
    <property type="match status" value="1"/>
</dbReference>
<evidence type="ECO:0000259" key="7">
    <source>
        <dbReference type="PROSITE" id="PS51259"/>
    </source>
</evidence>
<evidence type="ECO:0000313" key="9">
    <source>
        <dbReference type="Proteomes" id="UP001153620"/>
    </source>
</evidence>
<evidence type="ECO:0000313" key="8">
    <source>
        <dbReference type="EMBL" id="CAH1735346.1"/>
    </source>
</evidence>